<dbReference type="NCBIfam" id="NF041492">
    <property type="entry name" value="MobF"/>
    <property type="match status" value="1"/>
</dbReference>
<dbReference type="OrthoDB" id="1826980at2"/>
<dbReference type="InterPro" id="IPR027417">
    <property type="entry name" value="P-loop_NTPase"/>
</dbReference>
<evidence type="ECO:0000256" key="1">
    <source>
        <dbReference type="SAM" id="Coils"/>
    </source>
</evidence>
<dbReference type="Pfam" id="PF13604">
    <property type="entry name" value="AAA_30"/>
    <property type="match status" value="1"/>
</dbReference>
<evidence type="ECO:0000313" key="3">
    <source>
        <dbReference type="EMBL" id="SEB78533.1"/>
    </source>
</evidence>
<protein>
    <submittedName>
        <fullName evidence="3">Conjugative relaxase domain-containing protein, TrwC/TraI family</fullName>
    </submittedName>
</protein>
<dbReference type="SUPFAM" id="SSF52540">
    <property type="entry name" value="P-loop containing nucleoside triphosphate hydrolases"/>
    <property type="match status" value="2"/>
</dbReference>
<gene>
    <name evidence="3" type="ORF">SAMN05192540_1538</name>
</gene>
<dbReference type="Gene3D" id="3.40.50.300">
    <property type="entry name" value="P-loop containing nucleotide triphosphate hydrolases"/>
    <property type="match status" value="2"/>
</dbReference>
<reference evidence="3 4" key="1">
    <citation type="submission" date="2016-10" db="EMBL/GenBank/DDBJ databases">
        <authorList>
            <person name="de Groot N.N."/>
        </authorList>
    </citation>
    <scope>NUCLEOTIDE SEQUENCE [LARGE SCALE GENOMIC DNA]</scope>
    <source>
        <strain evidence="3 4">MAR_2009_71</strain>
    </source>
</reference>
<organism evidence="3 4">
    <name type="scientific">Maribacter dokdonensis</name>
    <dbReference type="NCBI Taxonomy" id="320912"/>
    <lineage>
        <taxon>Bacteria</taxon>
        <taxon>Pseudomonadati</taxon>
        <taxon>Bacteroidota</taxon>
        <taxon>Flavobacteriia</taxon>
        <taxon>Flavobacteriales</taxon>
        <taxon>Flavobacteriaceae</taxon>
        <taxon>Maribacter</taxon>
    </lineage>
</organism>
<dbReference type="EMBL" id="FNTB01000001">
    <property type="protein sequence ID" value="SEB78533.1"/>
    <property type="molecule type" value="Genomic_DNA"/>
</dbReference>
<evidence type="ECO:0000313" key="4">
    <source>
        <dbReference type="Proteomes" id="UP000183038"/>
    </source>
</evidence>
<dbReference type="Proteomes" id="UP000183038">
    <property type="component" value="Unassembled WGS sequence"/>
</dbReference>
<dbReference type="RefSeq" id="WP_074671546.1">
    <property type="nucleotide sequence ID" value="NZ_FNTB01000001.1"/>
</dbReference>
<dbReference type="InterPro" id="IPR014862">
    <property type="entry name" value="TrwC"/>
</dbReference>
<feature type="domain" description="TrwC relaxase" evidence="2">
    <location>
        <begin position="14"/>
        <end position="296"/>
    </location>
</feature>
<dbReference type="InterPro" id="IPR014059">
    <property type="entry name" value="TraI/TrwC_relax"/>
</dbReference>
<accession>A0A1H4M6F7</accession>
<dbReference type="NCBIfam" id="TIGR02686">
    <property type="entry name" value="relax_trwC"/>
    <property type="match status" value="1"/>
</dbReference>
<dbReference type="AlphaFoldDB" id="A0A1H4M6F7"/>
<feature type="coiled-coil region" evidence="1">
    <location>
        <begin position="599"/>
        <end position="639"/>
    </location>
</feature>
<dbReference type="SUPFAM" id="SSF55464">
    <property type="entry name" value="Origin of replication-binding domain, RBD-like"/>
    <property type="match status" value="1"/>
</dbReference>
<name>A0A1H4M6F7_9FLAO</name>
<dbReference type="Pfam" id="PF08751">
    <property type="entry name" value="TrwC"/>
    <property type="match status" value="1"/>
</dbReference>
<proteinExistence type="predicted"/>
<evidence type="ECO:0000259" key="2">
    <source>
        <dbReference type="Pfam" id="PF08751"/>
    </source>
</evidence>
<sequence length="963" mass="109938">MLSIEPSKNTTAAILYFRENLAINDYYSEKEKVIGQWHGNAAMKLGLQGDVRAEDFEKLLCNKLPNSDDRLTARNSANRRPMYDFTFSPVKSVSVIHAITGDQDVIDAHHDAVRKTMIEVEANIQTQIGTHGKGRGKEYVKTGNLMYAEFLHDTTRPTIQDLKSGKNYVPDPQLHSHCAVINATYFEKQKRWRAVETFAVKKQAPYYEAFYHATMRQNLKKAGYETYDTDERWEISGVDREVVEKYSTRTKEINSLAQKEGISDPKHKAKLGRITRNDKGKSVEENQFKTIWKDRLSLTEYHKIINAKKGTEKDTNSEAISINLNKEKIVPEIKKSTETTHAINQALAHYMERNSGIEKNRVLEYALKLTNGKISAQEIKENLEARDNILSATNKKGIEFITTDWMNQQEEYLIERSTEGKAKCPRLNPDYDVSVPYFTKGQKLAVEHVLNSKDKIILVSGDAGTGKTTLLKEIQEGIKYGNNKLHMFAPSSDAAKNVLRKNGFENADTIARLLVDPRMQEQMKDAVIGIDEAGLVGVPTMNKLISIAERQNARLLLSGDWKQHSAVEAGCAMKLIETQSKIKTARVNEIVRQRHVEVYKKVVEKMASAISRKNEAQRKEQMQTAFEELNKNNNIVEIQDRTARHEHIANAYLAHTKKKDDDAIIVSPSKKQGQILTEKIRQKLREDGRIGKKDKDFYALRSKQFTAQEKQNPENYKQGDAIEFHQYVRGFKTGLQYIVNGIDEKNVHIKSDEEDNIKLLPLENKDKFEVYNKMEVQFARKDMLRITKNTKSLEGKVLHNGQTYKIKTFDKQGDIILENGGTIPKNNHHIDHGYVTTSPASQGKTAKTVIVSQDKSAGKAAYDKQFYVSVSRGSENCLVYTDDKYALKDSISKNNEVMSATEIKKAQLQEELRDQEIEEHQTHMNRMQDYIDTHIRPAYENLKTNMNHENRQAGTDMEEPQLG</sequence>
<keyword evidence="1" id="KW-0175">Coiled coil</keyword>